<evidence type="ECO:0000313" key="1">
    <source>
        <dbReference type="EMBL" id="MPN31739.1"/>
    </source>
</evidence>
<name>A0A645H172_9ZZZZ</name>
<sequence>MPSKFEPCGLSQMISMRYGTIPIVRETGGLKDTVQPYNMYENTGTGFSFANYNAHEMLYTIERAVNYFGNKELWLGIMERAMAEDFSWTASAAQYLELYEKTLAKDTI</sequence>
<gene>
    <name evidence="1" type="primary">glgA_31</name>
    <name evidence="1" type="ORF">SDC9_179213</name>
</gene>
<reference evidence="1" key="1">
    <citation type="submission" date="2019-08" db="EMBL/GenBank/DDBJ databases">
        <authorList>
            <person name="Kucharzyk K."/>
            <person name="Murdoch R.W."/>
            <person name="Higgins S."/>
            <person name="Loffler F."/>
        </authorList>
    </citation>
    <scope>NUCLEOTIDE SEQUENCE</scope>
</reference>
<dbReference type="PANTHER" id="PTHR45825:SF11">
    <property type="entry name" value="ALPHA AMYLASE DOMAIN-CONTAINING PROTEIN"/>
    <property type="match status" value="1"/>
</dbReference>
<dbReference type="GO" id="GO:0009011">
    <property type="term" value="F:alpha-1,4-glucan glucosyltransferase (ADP-glucose donor) activity"/>
    <property type="evidence" value="ECO:0007669"/>
    <property type="project" value="UniProtKB-EC"/>
</dbReference>
<keyword evidence="1" id="KW-0328">Glycosyltransferase</keyword>
<dbReference type="SUPFAM" id="SSF53756">
    <property type="entry name" value="UDP-Glycosyltransferase/glycogen phosphorylase"/>
    <property type="match status" value="1"/>
</dbReference>
<dbReference type="AlphaFoldDB" id="A0A645H172"/>
<dbReference type="PANTHER" id="PTHR45825">
    <property type="entry name" value="GRANULE-BOUND STARCH SYNTHASE 1, CHLOROPLASTIC/AMYLOPLASTIC"/>
    <property type="match status" value="1"/>
</dbReference>
<dbReference type="EMBL" id="VSSQ01083401">
    <property type="protein sequence ID" value="MPN31739.1"/>
    <property type="molecule type" value="Genomic_DNA"/>
</dbReference>
<dbReference type="Gene3D" id="3.40.50.2000">
    <property type="entry name" value="Glycogen Phosphorylase B"/>
    <property type="match status" value="2"/>
</dbReference>
<keyword evidence="1" id="KW-0808">Transferase</keyword>
<dbReference type="EC" id="2.4.1.21" evidence="1"/>
<protein>
    <submittedName>
        <fullName evidence="1">Glycogen synthase</fullName>
        <ecNumber evidence="1">2.4.1.21</ecNumber>
    </submittedName>
</protein>
<proteinExistence type="predicted"/>
<organism evidence="1">
    <name type="scientific">bioreactor metagenome</name>
    <dbReference type="NCBI Taxonomy" id="1076179"/>
    <lineage>
        <taxon>unclassified sequences</taxon>
        <taxon>metagenomes</taxon>
        <taxon>ecological metagenomes</taxon>
    </lineage>
</organism>
<accession>A0A645H172</accession>
<comment type="caution">
    <text evidence="1">The sequence shown here is derived from an EMBL/GenBank/DDBJ whole genome shotgun (WGS) entry which is preliminary data.</text>
</comment>